<name>A0ABW3C7C8_SPHXN</name>
<evidence type="ECO:0000313" key="2">
    <source>
        <dbReference type="Proteomes" id="UP001597124"/>
    </source>
</evidence>
<evidence type="ECO:0000313" key="1">
    <source>
        <dbReference type="EMBL" id="MFD0849541.1"/>
    </source>
</evidence>
<dbReference type="EMBL" id="JBHTIK010000011">
    <property type="protein sequence ID" value="MFD0849541.1"/>
    <property type="molecule type" value="Genomic_DNA"/>
</dbReference>
<accession>A0ABW3C7C8</accession>
<keyword evidence="2" id="KW-1185">Reference proteome</keyword>
<proteinExistence type="predicted"/>
<organism evidence="1 2">
    <name type="scientific">Sphingosinicella xenopeptidilytica</name>
    <dbReference type="NCBI Taxonomy" id="364098"/>
    <lineage>
        <taxon>Bacteria</taxon>
        <taxon>Pseudomonadati</taxon>
        <taxon>Pseudomonadota</taxon>
        <taxon>Alphaproteobacteria</taxon>
        <taxon>Sphingomonadales</taxon>
        <taxon>Sphingosinicellaceae</taxon>
        <taxon>Sphingosinicella</taxon>
    </lineage>
</organism>
<sequence length="287" mass="30706">MQGALAADPAPKLKNKSFQISGPRLVLAPGEAPTTLGTTLHVREKDVIFSAPIGYRNAAELLEPVTASVAGLQLTMEAGAVLAEHTAKGGYLADLPADALVVCEEPKQDLAKSLMGAVTLGLTSLGARYSAWTQLCAVDADRDGSIEKLFLAGAKQPEDRVFTEIAPARIAVSSSKPIPDSRVDVVYFDGGALNSENVEFQVYMRGAKLTLDRVYFSDDPADKGARWYTPIKAKKLPHPIVYGASSLTVLSVDAASKTAEVRPESGFAPTEINWRLQPQYIYVYVPG</sequence>
<protein>
    <submittedName>
        <fullName evidence="1">Uncharacterized protein</fullName>
    </submittedName>
</protein>
<reference evidence="2" key="1">
    <citation type="journal article" date="2019" name="Int. J. Syst. Evol. Microbiol.">
        <title>The Global Catalogue of Microorganisms (GCM) 10K type strain sequencing project: providing services to taxonomists for standard genome sequencing and annotation.</title>
        <authorList>
            <consortium name="The Broad Institute Genomics Platform"/>
            <consortium name="The Broad Institute Genome Sequencing Center for Infectious Disease"/>
            <person name="Wu L."/>
            <person name="Ma J."/>
        </authorList>
    </citation>
    <scope>NUCLEOTIDE SEQUENCE [LARGE SCALE GENOMIC DNA]</scope>
    <source>
        <strain evidence="2">CCUG 52537</strain>
    </source>
</reference>
<comment type="caution">
    <text evidence="1">The sequence shown here is derived from an EMBL/GenBank/DDBJ whole genome shotgun (WGS) entry which is preliminary data.</text>
</comment>
<dbReference type="RefSeq" id="WP_381492261.1">
    <property type="nucleotide sequence ID" value="NZ_JBHTIK010000011.1"/>
</dbReference>
<dbReference type="Proteomes" id="UP001597124">
    <property type="component" value="Unassembled WGS sequence"/>
</dbReference>
<gene>
    <name evidence="1" type="ORF">ACFQ00_14490</name>
</gene>